<dbReference type="Pfam" id="PF07549">
    <property type="entry name" value="Sec_GG"/>
    <property type="match status" value="1"/>
</dbReference>
<name>A0ABZ2C5E7_9PROT</name>
<reference evidence="13 14" key="1">
    <citation type="journal article" date="2024" name="Environ. Microbiol.">
        <title>Novel evolutionary insights on the interactions of the Holosporales (Alphaproteobacteria) with eukaryotic hosts from comparative genomics.</title>
        <authorList>
            <person name="Giovannini M."/>
            <person name="Petroni G."/>
            <person name="Castelli M."/>
        </authorList>
    </citation>
    <scope>NUCLEOTIDE SEQUENCE [LARGE SCALE GENOMIC DNA]</scope>
    <source>
        <strain evidence="13 14">US_Bl 15I1</strain>
    </source>
</reference>
<keyword evidence="5 9" id="KW-0653">Protein transport</keyword>
<dbReference type="RefSeq" id="WP_331255506.1">
    <property type="nucleotide sequence ID" value="NZ_CP133270.1"/>
</dbReference>
<evidence type="ECO:0000259" key="10">
    <source>
        <dbReference type="Pfam" id="PF02355"/>
    </source>
</evidence>
<keyword evidence="8 9" id="KW-0472">Membrane</keyword>
<dbReference type="Pfam" id="PF21760">
    <property type="entry name" value="SecD_1st"/>
    <property type="match status" value="1"/>
</dbReference>
<gene>
    <name evidence="9" type="primary">secD</name>
    <name evidence="13" type="ORF">Bealeia1_00842</name>
</gene>
<dbReference type="EMBL" id="CP133270">
    <property type="protein sequence ID" value="WVX66660.1"/>
    <property type="molecule type" value="Genomic_DNA"/>
</dbReference>
<dbReference type="Gene3D" id="1.20.1640.10">
    <property type="entry name" value="Multidrug efflux transporter AcrB transmembrane domain"/>
    <property type="match status" value="1"/>
</dbReference>
<evidence type="ECO:0000259" key="12">
    <source>
        <dbReference type="Pfam" id="PF22599"/>
    </source>
</evidence>
<organism evidence="13 14">
    <name type="scientific">Candidatus Bealeia paramacronuclearis</name>
    <dbReference type="NCBI Taxonomy" id="1921001"/>
    <lineage>
        <taxon>Bacteria</taxon>
        <taxon>Pseudomonadati</taxon>
        <taxon>Pseudomonadota</taxon>
        <taxon>Alphaproteobacteria</taxon>
        <taxon>Holosporales</taxon>
        <taxon>Holosporaceae</taxon>
        <taxon>Candidatus Bealeia</taxon>
    </lineage>
</organism>
<dbReference type="PANTHER" id="PTHR30081:SF1">
    <property type="entry name" value="PROTEIN TRANSLOCASE SUBUNIT SECD"/>
    <property type="match status" value="1"/>
</dbReference>
<feature type="domain" description="SecDF P1 head subdomain" evidence="12">
    <location>
        <begin position="238"/>
        <end position="343"/>
    </location>
</feature>
<feature type="domain" description="Protein export membrane protein SecD/SecF C-terminal" evidence="10">
    <location>
        <begin position="346"/>
        <end position="516"/>
    </location>
</feature>
<dbReference type="InterPro" id="IPR055344">
    <property type="entry name" value="SecD_SecF_C_bact"/>
</dbReference>
<feature type="transmembrane region" description="Helical" evidence="9">
    <location>
        <begin position="493"/>
        <end position="516"/>
    </location>
</feature>
<dbReference type="NCBIfam" id="TIGR00916">
    <property type="entry name" value="2A0604s01"/>
    <property type="match status" value="1"/>
</dbReference>
<dbReference type="InterPro" id="IPR005791">
    <property type="entry name" value="SecD"/>
</dbReference>
<dbReference type="Pfam" id="PF02355">
    <property type="entry name" value="SecD_SecF_C"/>
    <property type="match status" value="1"/>
</dbReference>
<evidence type="ECO:0000256" key="3">
    <source>
        <dbReference type="ARBA" id="ARBA00022475"/>
    </source>
</evidence>
<dbReference type="InterPro" id="IPR054384">
    <property type="entry name" value="SecDF_P1_head"/>
</dbReference>
<feature type="transmembrane region" description="Helical" evidence="9">
    <location>
        <begin position="364"/>
        <end position="382"/>
    </location>
</feature>
<evidence type="ECO:0000313" key="13">
    <source>
        <dbReference type="EMBL" id="WVX66660.1"/>
    </source>
</evidence>
<dbReference type="InterPro" id="IPR022813">
    <property type="entry name" value="SecD/SecF_arch_bac"/>
</dbReference>
<comment type="similarity">
    <text evidence="9">Belongs to the SecD/SecF family. SecD subfamily.</text>
</comment>
<evidence type="ECO:0000256" key="9">
    <source>
        <dbReference type="HAMAP-Rule" id="MF_01463"/>
    </source>
</evidence>
<keyword evidence="4 9" id="KW-0812">Transmembrane</keyword>
<dbReference type="Proteomes" id="UP001330434">
    <property type="component" value="Chromosome"/>
</dbReference>
<accession>A0ABZ2C5E7</accession>
<evidence type="ECO:0000256" key="1">
    <source>
        <dbReference type="ARBA" id="ARBA00004651"/>
    </source>
</evidence>
<dbReference type="HAMAP" id="MF_01463_B">
    <property type="entry name" value="SecD_B"/>
    <property type="match status" value="1"/>
</dbReference>
<comment type="caution">
    <text evidence="9">Lacks conserved residue(s) required for the propagation of feature annotation.</text>
</comment>
<dbReference type="InterPro" id="IPR001036">
    <property type="entry name" value="Acrflvin-R"/>
</dbReference>
<evidence type="ECO:0000313" key="14">
    <source>
        <dbReference type="Proteomes" id="UP001330434"/>
    </source>
</evidence>
<dbReference type="Pfam" id="PF22599">
    <property type="entry name" value="SecDF_P1_head"/>
    <property type="match status" value="1"/>
</dbReference>
<dbReference type="Gene3D" id="3.30.70.3400">
    <property type="match status" value="2"/>
</dbReference>
<dbReference type="PRINTS" id="PR00702">
    <property type="entry name" value="ACRIFLAVINRP"/>
</dbReference>
<keyword evidence="14" id="KW-1185">Reference proteome</keyword>
<keyword evidence="7 9" id="KW-0811">Translocation</keyword>
<evidence type="ECO:0000256" key="7">
    <source>
        <dbReference type="ARBA" id="ARBA00023010"/>
    </source>
</evidence>
<evidence type="ECO:0000256" key="4">
    <source>
        <dbReference type="ARBA" id="ARBA00022692"/>
    </source>
</evidence>
<evidence type="ECO:0000256" key="8">
    <source>
        <dbReference type="ARBA" id="ARBA00023136"/>
    </source>
</evidence>
<dbReference type="Gene3D" id="3.30.1360.200">
    <property type="match status" value="1"/>
</dbReference>
<comment type="subunit">
    <text evidence="9">Forms a complex with SecF. Part of the essential Sec protein translocation apparatus which comprises SecA, SecYEG and auxiliary proteins SecDF-YajC and YidC.</text>
</comment>
<sequence>MLYIPRWKEFFIFAVCLIGIWFSLPNFFSEDTVKEWPTWMPKKQVVLGLDLRGGAHLLLEVDLATVQKEQMTTLMDAVRTTLRKDRIGYTGLKVQGESVILTLRDSQDADKAKKLIRESDRDIEIAAGENGQLTLTLSGQAIAMRKKRALEQSIEIVRRRVDETGTSEPMIQQQGDDRILVQMPGLQDPTRIKNLLGQTAKLQFRLVDLSGSLEEALKGHVPPGSEQLPDLEKKPDGTPKTYYLIQKQVKVSGENLVDARPGFDDYNRPSVNFALDSLGAKKFADVTKENVGKPFAIVLDGKVASAPVINGPIPGGHANITGHFTVQDTQDLALLLRAGALPAPLKIVEERTVGPGLGADSINAGIHGTLISIALVVVFMFLAYSFFGFVANMAVLFNLVLLMAAMSVTQATLTLPGIAGIALAIGMAVDANVLINERIKEELRLGRKFVSAIDAGYSRAMATIVDSNLTTLIGTTILYQFGSGPIRGFAVTISLGILISMFTAVSLTKLVVAYWIRWRRPTKISI</sequence>
<comment type="function">
    <text evidence="9">Part of the Sec protein translocase complex. Interacts with the SecYEG preprotein conducting channel. SecDF uses the proton motive force (PMF) to complete protein translocation after the ATP-dependent function of SecA.</text>
</comment>
<dbReference type="InterPro" id="IPR048634">
    <property type="entry name" value="SecD_SecF_C"/>
</dbReference>
<evidence type="ECO:0000256" key="5">
    <source>
        <dbReference type="ARBA" id="ARBA00022927"/>
    </source>
</evidence>
<keyword evidence="2 9" id="KW-0813">Transport</keyword>
<dbReference type="SUPFAM" id="SSF82866">
    <property type="entry name" value="Multidrug efflux transporter AcrB transmembrane domain"/>
    <property type="match status" value="1"/>
</dbReference>
<proteinExistence type="inferred from homology"/>
<evidence type="ECO:0000256" key="2">
    <source>
        <dbReference type="ARBA" id="ARBA00022448"/>
    </source>
</evidence>
<keyword evidence="3 9" id="KW-1003">Cell membrane</keyword>
<dbReference type="PANTHER" id="PTHR30081">
    <property type="entry name" value="PROTEIN-EXPORT MEMBRANE PROTEIN SEC"/>
    <property type="match status" value="1"/>
</dbReference>
<keyword evidence="6 9" id="KW-1133">Transmembrane helix</keyword>
<dbReference type="NCBIfam" id="TIGR01129">
    <property type="entry name" value="secD"/>
    <property type="match status" value="1"/>
</dbReference>
<dbReference type="InterPro" id="IPR022646">
    <property type="entry name" value="SecD/SecF_CS"/>
</dbReference>
<feature type="transmembrane region" description="Helical" evidence="9">
    <location>
        <begin position="456"/>
        <end position="481"/>
    </location>
</feature>
<comment type="subcellular location">
    <subcellularLocation>
        <location evidence="1 9">Cell membrane</location>
        <topology evidence="1 9">Multi-pass membrane protein</topology>
    </subcellularLocation>
</comment>
<evidence type="ECO:0000256" key="6">
    <source>
        <dbReference type="ARBA" id="ARBA00022989"/>
    </source>
</evidence>
<evidence type="ECO:0000259" key="11">
    <source>
        <dbReference type="Pfam" id="PF21760"/>
    </source>
</evidence>
<dbReference type="InterPro" id="IPR048631">
    <property type="entry name" value="SecD_1st"/>
</dbReference>
<protein>
    <recommendedName>
        <fullName evidence="9">Protein translocase subunit SecD</fullName>
    </recommendedName>
</protein>
<feature type="transmembrane region" description="Helical" evidence="9">
    <location>
        <begin position="414"/>
        <end position="435"/>
    </location>
</feature>
<feature type="domain" description="Protein translocase subunit SecDF P1" evidence="11">
    <location>
        <begin position="150"/>
        <end position="208"/>
    </location>
</feature>